<reference evidence="8 9" key="1">
    <citation type="journal article" date="2019" name="Int. J. Syst. Evol. Microbiol.">
        <title>The Global Catalogue of Microorganisms (GCM) 10K type strain sequencing project: providing services to taxonomists for standard genome sequencing and annotation.</title>
        <authorList>
            <consortium name="The Broad Institute Genomics Platform"/>
            <consortium name="The Broad Institute Genome Sequencing Center for Infectious Disease"/>
            <person name="Wu L."/>
            <person name="Ma J."/>
        </authorList>
    </citation>
    <scope>NUCLEOTIDE SEQUENCE [LARGE SCALE GENOMIC DNA]</scope>
    <source>
        <strain evidence="8 9">JCM 15089</strain>
    </source>
</reference>
<gene>
    <name evidence="8" type="ORF">GCM10008942_39360</name>
</gene>
<feature type="domain" description="SSD" evidence="7">
    <location>
        <begin position="303"/>
        <end position="429"/>
    </location>
</feature>
<keyword evidence="4 6" id="KW-1133">Transmembrane helix</keyword>
<dbReference type="InterPro" id="IPR004869">
    <property type="entry name" value="MMPL_dom"/>
</dbReference>
<dbReference type="PANTHER" id="PTHR33406:SF13">
    <property type="entry name" value="MEMBRANE PROTEIN YDFJ"/>
    <property type="match status" value="1"/>
</dbReference>
<organism evidence="8 9">
    <name type="scientific">Rhizomicrobium electricum</name>
    <dbReference type="NCBI Taxonomy" id="480070"/>
    <lineage>
        <taxon>Bacteria</taxon>
        <taxon>Pseudomonadati</taxon>
        <taxon>Pseudomonadota</taxon>
        <taxon>Alphaproteobacteria</taxon>
        <taxon>Micropepsales</taxon>
        <taxon>Micropepsaceae</taxon>
        <taxon>Rhizomicrobium</taxon>
    </lineage>
</organism>
<keyword evidence="9" id="KW-1185">Reference proteome</keyword>
<dbReference type="InterPro" id="IPR000731">
    <property type="entry name" value="SSD"/>
</dbReference>
<dbReference type="RefSeq" id="WP_166937251.1">
    <property type="nucleotide sequence ID" value="NZ_BAAADD010000012.1"/>
</dbReference>
<evidence type="ECO:0000313" key="8">
    <source>
        <dbReference type="EMBL" id="GAA0586473.1"/>
    </source>
</evidence>
<dbReference type="Proteomes" id="UP001499951">
    <property type="component" value="Unassembled WGS sequence"/>
</dbReference>
<protein>
    <submittedName>
        <fullName evidence="8">MMPL family transporter</fullName>
    </submittedName>
</protein>
<comment type="caution">
    <text evidence="8">The sequence shown here is derived from an EMBL/GenBank/DDBJ whole genome shotgun (WGS) entry which is preliminary data.</text>
</comment>
<feature type="transmembrane region" description="Helical" evidence="6">
    <location>
        <begin position="765"/>
        <end position="786"/>
    </location>
</feature>
<feature type="transmembrane region" description="Helical" evidence="6">
    <location>
        <begin position="827"/>
        <end position="846"/>
    </location>
</feature>
<feature type="transmembrane region" description="Helical" evidence="6">
    <location>
        <begin position="280"/>
        <end position="297"/>
    </location>
</feature>
<evidence type="ECO:0000313" key="9">
    <source>
        <dbReference type="Proteomes" id="UP001499951"/>
    </source>
</evidence>
<dbReference type="NCBIfam" id="TIGR03480">
    <property type="entry name" value="HpnN"/>
    <property type="match status" value="1"/>
</dbReference>
<sequence>MSIVGRIVSYCTKHARAVVVAGLVVAAGSMAYTAGNFAMNSDSGSLISPDLPWQKTMARFDKLFPQRNNLILVVIDSNAADRSNSAANALAAKLSADPKMFPAVHRPDGGAYFEKNGLLFLPEHCVQDAMGKLVQAQPFLGSLAADPSLRGVMASLSTMMLGVNSGQAKLADIDAPMNAFADTLDRTNAGKPDYLSWQSMFAAGDASNKECSFARTRTFIEVQPKLDYSSLMPGETAENAIRAAAKALHLTPDRGVTVRLTGPVPLADEEFASLSENGPLMGLAMFLAITFCLWLAVHSARIIVCILLTLGVGLAATTALGLLFVGIFNIISIAFIALFVGLGVDFAIQFAVRYRAERHAVGDLDKALNCAGRGVGIPLALAASATAAGFFSFIPTDYVGVAELGVIAGTGMVVAFVLALTFLPALIKLVKPAGEAERVGFTAFAPADKFLRENRRKVLAWGAAIGVVAVAAQIAFPPQFDANPLDLRSPKVESMSTLNDLFKDPDTSPNTIDVLAPNLAAADKLADKIVAADAAEAKANHREPLVGMALTLSTFIPQDQPKKLAIIQDTAMLLDSTVNPFEVKPPPTDAEIVVSLKAAAKSLHEATAKPADGKETAADKEARSDAIRLAKALDVLADAPAAKRQAATEALIPGLNDLLSQLRAALQAEPVDIHSMPPALVAEWVAKDGTARIQVSPHSSAHDNKSMKRFSKAVMAVAPNATGTPITIEESGQTIVRAFVQAGIWSFIAISILLAFVLRRHRDIMMTIIPLVLTLVLTLATCRIIGLQLNFANIIALPLLFGIGVAFNIYFVVAWRAGAQNLLQSSLTRAVLFSALTTASGFGSLILSSHPGTASMGILLMISLGWVLFTTLFFLPALLGPPPQKADGK</sequence>
<dbReference type="EMBL" id="BAAADD010000012">
    <property type="protein sequence ID" value="GAA0586473.1"/>
    <property type="molecule type" value="Genomic_DNA"/>
</dbReference>
<dbReference type="InterPro" id="IPR017841">
    <property type="entry name" value="Hopanoid_biosynth_HpnN"/>
</dbReference>
<evidence type="ECO:0000256" key="4">
    <source>
        <dbReference type="ARBA" id="ARBA00022989"/>
    </source>
</evidence>
<evidence type="ECO:0000259" key="7">
    <source>
        <dbReference type="PROSITE" id="PS50156"/>
    </source>
</evidence>
<evidence type="ECO:0000256" key="6">
    <source>
        <dbReference type="SAM" id="Phobius"/>
    </source>
</evidence>
<evidence type="ECO:0000256" key="1">
    <source>
        <dbReference type="ARBA" id="ARBA00004651"/>
    </source>
</evidence>
<keyword evidence="2" id="KW-1003">Cell membrane</keyword>
<proteinExistence type="predicted"/>
<dbReference type="PROSITE" id="PS50156">
    <property type="entry name" value="SSD"/>
    <property type="match status" value="1"/>
</dbReference>
<feature type="transmembrane region" description="Helical" evidence="6">
    <location>
        <begin position="792"/>
        <end position="815"/>
    </location>
</feature>
<comment type="subcellular location">
    <subcellularLocation>
        <location evidence="1">Cell membrane</location>
        <topology evidence="1">Multi-pass membrane protein</topology>
    </subcellularLocation>
</comment>
<feature type="transmembrane region" description="Helical" evidence="6">
    <location>
        <begin position="406"/>
        <end position="427"/>
    </location>
</feature>
<keyword evidence="5 6" id="KW-0472">Membrane</keyword>
<dbReference type="SUPFAM" id="SSF82866">
    <property type="entry name" value="Multidrug efflux transporter AcrB transmembrane domain"/>
    <property type="match status" value="2"/>
</dbReference>
<evidence type="ECO:0000256" key="5">
    <source>
        <dbReference type="ARBA" id="ARBA00023136"/>
    </source>
</evidence>
<dbReference type="Gene3D" id="1.20.1640.10">
    <property type="entry name" value="Multidrug efflux transporter AcrB transmembrane domain"/>
    <property type="match status" value="2"/>
</dbReference>
<feature type="transmembrane region" description="Helical" evidence="6">
    <location>
        <begin position="304"/>
        <end position="324"/>
    </location>
</feature>
<dbReference type="Pfam" id="PF03176">
    <property type="entry name" value="MMPL"/>
    <property type="match status" value="2"/>
</dbReference>
<feature type="transmembrane region" description="Helical" evidence="6">
    <location>
        <begin position="738"/>
        <end position="758"/>
    </location>
</feature>
<dbReference type="PANTHER" id="PTHR33406">
    <property type="entry name" value="MEMBRANE PROTEIN MJ1562-RELATED"/>
    <property type="match status" value="1"/>
</dbReference>
<feature type="transmembrane region" description="Helical" evidence="6">
    <location>
        <begin position="330"/>
        <end position="354"/>
    </location>
</feature>
<name>A0ABN1FAJ0_9PROT</name>
<dbReference type="InterPro" id="IPR050545">
    <property type="entry name" value="Mycobact_MmpL"/>
</dbReference>
<evidence type="ECO:0000256" key="2">
    <source>
        <dbReference type="ARBA" id="ARBA00022475"/>
    </source>
</evidence>
<accession>A0ABN1FAJ0</accession>
<feature type="transmembrane region" description="Helical" evidence="6">
    <location>
        <begin position="458"/>
        <end position="476"/>
    </location>
</feature>
<feature type="transmembrane region" description="Helical" evidence="6">
    <location>
        <begin position="375"/>
        <end position="394"/>
    </location>
</feature>
<evidence type="ECO:0000256" key="3">
    <source>
        <dbReference type="ARBA" id="ARBA00022692"/>
    </source>
</evidence>
<keyword evidence="3 6" id="KW-0812">Transmembrane</keyword>
<feature type="transmembrane region" description="Helical" evidence="6">
    <location>
        <begin position="858"/>
        <end position="879"/>
    </location>
</feature>